<keyword evidence="1" id="KW-0285">Flavoprotein</keyword>
<keyword evidence="2" id="KW-0274">FAD</keyword>
<evidence type="ECO:0000313" key="7">
    <source>
        <dbReference type="Proteomes" id="UP000238176"/>
    </source>
</evidence>
<evidence type="ECO:0000256" key="1">
    <source>
        <dbReference type="ARBA" id="ARBA00022630"/>
    </source>
</evidence>
<comment type="caution">
    <text evidence="6">The sequence shown here is derived from an EMBL/GenBank/DDBJ whole genome shotgun (WGS) entry which is preliminary data.</text>
</comment>
<name>A0A2T0UQ38_9ACTN</name>
<dbReference type="PANTHER" id="PTHR47178">
    <property type="entry name" value="MONOOXYGENASE, FAD-BINDING"/>
    <property type="match status" value="1"/>
</dbReference>
<evidence type="ECO:0000313" key="6">
    <source>
        <dbReference type="EMBL" id="PRY60024.1"/>
    </source>
</evidence>
<keyword evidence="7" id="KW-1185">Reference proteome</keyword>
<evidence type="ECO:0000256" key="3">
    <source>
        <dbReference type="ARBA" id="ARBA00023002"/>
    </source>
</evidence>
<evidence type="ECO:0000259" key="5">
    <source>
        <dbReference type="Pfam" id="PF01494"/>
    </source>
</evidence>
<dbReference type="Gene3D" id="3.50.50.60">
    <property type="entry name" value="FAD/NAD(P)-binding domain"/>
    <property type="match status" value="1"/>
</dbReference>
<dbReference type="PRINTS" id="PR00420">
    <property type="entry name" value="RNGMNOXGNASE"/>
</dbReference>
<dbReference type="AlphaFoldDB" id="A0A2T0UQ38"/>
<keyword evidence="3" id="KW-0560">Oxidoreductase</keyword>
<dbReference type="OrthoDB" id="3322136at2"/>
<accession>A0A2T0UQ38</accession>
<dbReference type="GO" id="GO:0004497">
    <property type="term" value="F:monooxygenase activity"/>
    <property type="evidence" value="ECO:0007669"/>
    <property type="project" value="UniProtKB-KW"/>
</dbReference>
<sequence>MISVGIIGGGIGGLCLAQGLVRAGIDVTVFERDEHPTAREQGYRLHIDPHGSAALHECLPAPLWNAFVATAGDPGTGGFGFLDERLATMCLVEDEIFRGGLTDPARGHHAASRITLRRLLLAGLGERVRFGAEFTGFERLPSERVRADFADGHRAEFDLLVGADGANSRVRRQLLPGAERVALGAMGIGGKLPLEGRDWLPDRLTGGLNVVMPPRDFLFTAVFKRRRTTEQARALLSGDVIAAGLDPDALFAGMEQQDYLMWAFVLPAGAADTEASGADLRELVLRRAAGWDPRLRRLLAETQPETVNAFGFRAAARPRPWQSGNVTLLGDAIHSMPPTGGVGANTAMRDAANLCRAITAAAGGVRTLNDAIARYEQEMLRYGFAAVDVSVSRAGQATAGRLARGGARGFMRVCGALPPLRRAVFKSNWTDEEAKRPQAA</sequence>
<dbReference type="Pfam" id="PF01494">
    <property type="entry name" value="FAD_binding_3"/>
    <property type="match status" value="1"/>
</dbReference>
<dbReference type="InterPro" id="IPR036188">
    <property type="entry name" value="FAD/NAD-bd_sf"/>
</dbReference>
<dbReference type="RefSeq" id="WP_106363900.1">
    <property type="nucleotide sequence ID" value="NZ_PVTJ01000003.1"/>
</dbReference>
<feature type="domain" description="FAD-binding" evidence="5">
    <location>
        <begin position="300"/>
        <end position="388"/>
    </location>
</feature>
<dbReference type="Pfam" id="PF13450">
    <property type="entry name" value="NAD_binding_8"/>
    <property type="match status" value="1"/>
</dbReference>
<evidence type="ECO:0000256" key="2">
    <source>
        <dbReference type="ARBA" id="ARBA00022827"/>
    </source>
</evidence>
<organism evidence="6 7">
    <name type="scientific">Glycomyces artemisiae</name>
    <dbReference type="NCBI Taxonomy" id="1076443"/>
    <lineage>
        <taxon>Bacteria</taxon>
        <taxon>Bacillati</taxon>
        <taxon>Actinomycetota</taxon>
        <taxon>Actinomycetes</taxon>
        <taxon>Glycomycetales</taxon>
        <taxon>Glycomycetaceae</taxon>
        <taxon>Glycomyces</taxon>
    </lineage>
</organism>
<reference evidence="6 7" key="1">
    <citation type="submission" date="2018-03" db="EMBL/GenBank/DDBJ databases">
        <title>Genomic Encyclopedia of Type Strains, Phase III (KMG-III): the genomes of soil and plant-associated and newly described type strains.</title>
        <authorList>
            <person name="Whitman W."/>
        </authorList>
    </citation>
    <scope>NUCLEOTIDE SEQUENCE [LARGE SCALE GENOMIC DNA]</scope>
    <source>
        <strain evidence="6 7">CGMCC 4.7067</strain>
    </source>
</reference>
<gene>
    <name evidence="6" type="ORF">B0I28_103498</name>
</gene>
<dbReference type="InterPro" id="IPR002938">
    <property type="entry name" value="FAD-bd"/>
</dbReference>
<proteinExistence type="predicted"/>
<keyword evidence="4" id="KW-0503">Monooxygenase</keyword>
<dbReference type="PANTHER" id="PTHR47178:SF5">
    <property type="entry name" value="FAD-BINDING DOMAIN-CONTAINING PROTEIN"/>
    <property type="match status" value="1"/>
</dbReference>
<protein>
    <submittedName>
        <fullName evidence="6">2-polyprenyl-6-methoxyphenol hydroxylase-like FAD-dependent oxidoreductase</fullName>
    </submittedName>
</protein>
<dbReference type="GO" id="GO:0071949">
    <property type="term" value="F:FAD binding"/>
    <property type="evidence" value="ECO:0007669"/>
    <property type="project" value="InterPro"/>
</dbReference>
<evidence type="ECO:0000256" key="4">
    <source>
        <dbReference type="ARBA" id="ARBA00023033"/>
    </source>
</evidence>
<dbReference type="Proteomes" id="UP000238176">
    <property type="component" value="Unassembled WGS sequence"/>
</dbReference>
<dbReference type="EMBL" id="PVTJ01000003">
    <property type="protein sequence ID" value="PRY60024.1"/>
    <property type="molecule type" value="Genomic_DNA"/>
</dbReference>
<dbReference type="SUPFAM" id="SSF51905">
    <property type="entry name" value="FAD/NAD(P)-binding domain"/>
    <property type="match status" value="1"/>
</dbReference>